<dbReference type="InterPro" id="IPR058236">
    <property type="entry name" value="Rex_actinobacterial-type"/>
</dbReference>
<keyword evidence="4 7" id="KW-0520">NAD</keyword>
<comment type="subcellular location">
    <subcellularLocation>
        <location evidence="7">Cytoplasm</location>
    </subcellularLocation>
</comment>
<dbReference type="GO" id="GO:0051775">
    <property type="term" value="P:response to redox state"/>
    <property type="evidence" value="ECO:0007669"/>
    <property type="project" value="InterPro"/>
</dbReference>
<dbReference type="NCBIfam" id="NF003989">
    <property type="entry name" value="PRK05472.1-3"/>
    <property type="match status" value="1"/>
</dbReference>
<evidence type="ECO:0000313" key="9">
    <source>
        <dbReference type="EMBL" id="MCZ7406947.1"/>
    </source>
</evidence>
<dbReference type="HAMAP" id="MF_01131">
    <property type="entry name" value="Rex"/>
    <property type="match status" value="1"/>
</dbReference>
<keyword evidence="6 7" id="KW-0804">Transcription</keyword>
<dbReference type="EMBL" id="JANDZV010000001">
    <property type="protein sequence ID" value="MCZ7406947.1"/>
    <property type="molecule type" value="Genomic_DNA"/>
</dbReference>
<dbReference type="Proteomes" id="UP001141458">
    <property type="component" value="Unassembled WGS sequence"/>
</dbReference>
<comment type="caution">
    <text evidence="9">The sequence shown here is derived from an EMBL/GenBank/DDBJ whole genome shotgun (WGS) entry which is preliminary data.</text>
</comment>
<feature type="domain" description="CoA-binding" evidence="8">
    <location>
        <begin position="79"/>
        <end position="180"/>
    </location>
</feature>
<dbReference type="GO" id="GO:0005737">
    <property type="term" value="C:cytoplasm"/>
    <property type="evidence" value="ECO:0007669"/>
    <property type="project" value="UniProtKB-SubCell"/>
</dbReference>
<dbReference type="Pfam" id="PF02629">
    <property type="entry name" value="CoA_binding"/>
    <property type="match status" value="1"/>
</dbReference>
<keyword evidence="3 7" id="KW-0805">Transcription regulation</keyword>
<dbReference type="GO" id="GO:0003700">
    <property type="term" value="F:DNA-binding transcription factor activity"/>
    <property type="evidence" value="ECO:0007669"/>
    <property type="project" value="UniProtKB-UniRule"/>
</dbReference>
<keyword evidence="2 7" id="KW-0678">Repressor</keyword>
<dbReference type="NCBIfam" id="NF003990">
    <property type="entry name" value="PRK05472.1-4"/>
    <property type="match status" value="1"/>
</dbReference>
<dbReference type="RefSeq" id="WP_269720358.1">
    <property type="nucleotide sequence ID" value="NZ_CP101408.1"/>
</dbReference>
<dbReference type="Gene3D" id="1.10.10.10">
    <property type="entry name" value="Winged helix-like DNA-binding domain superfamily/Winged helix DNA-binding domain"/>
    <property type="match status" value="1"/>
</dbReference>
<dbReference type="GO" id="GO:0045892">
    <property type="term" value="P:negative regulation of DNA-templated transcription"/>
    <property type="evidence" value="ECO:0007669"/>
    <property type="project" value="InterPro"/>
</dbReference>
<evidence type="ECO:0000256" key="6">
    <source>
        <dbReference type="ARBA" id="ARBA00023163"/>
    </source>
</evidence>
<evidence type="ECO:0000256" key="5">
    <source>
        <dbReference type="ARBA" id="ARBA00023125"/>
    </source>
</evidence>
<dbReference type="Gene3D" id="3.40.50.720">
    <property type="entry name" value="NAD(P)-binding Rossmann-like Domain"/>
    <property type="match status" value="1"/>
</dbReference>
<keyword evidence="5 7" id="KW-0238">DNA-binding</keyword>
<sequence>MLDAKISVAVIKRLPKYYRYLELIGDKGIIRVSSQELSKITGLTASQIRQDLNHFGAFGQQGYGYNVEELKIELEKIMGVDKPYNVVIIGFGNIGSALLNYSGFKKKGFKVVGIFDNSPEIIGNKANDVVIKDISELEEVVTREKVDIAILAIPAIPAQEITDKLVACGIKGIWNFAPIDLKLPRSVVLENVHLDGSLLTLTYYMNSLKDYPGVR</sequence>
<dbReference type="InterPro" id="IPR036390">
    <property type="entry name" value="WH_DNA-bd_sf"/>
</dbReference>
<evidence type="ECO:0000256" key="7">
    <source>
        <dbReference type="HAMAP-Rule" id="MF_01131"/>
    </source>
</evidence>
<dbReference type="SMART" id="SM00881">
    <property type="entry name" value="CoA_binding"/>
    <property type="match status" value="1"/>
</dbReference>
<name>A0A9X3HAS6_9FIRM</name>
<comment type="subunit">
    <text evidence="7">Homodimer.</text>
</comment>
<protein>
    <recommendedName>
        <fullName evidence="7">Redox-sensing transcriptional repressor Rex</fullName>
    </recommendedName>
</protein>
<keyword evidence="1 7" id="KW-0963">Cytoplasm</keyword>
<dbReference type="PANTHER" id="PTHR35786">
    <property type="entry name" value="REDOX-SENSING TRANSCRIPTIONAL REPRESSOR REX"/>
    <property type="match status" value="1"/>
</dbReference>
<dbReference type="Pfam" id="PF06971">
    <property type="entry name" value="Put_DNA-bind_N"/>
    <property type="match status" value="1"/>
</dbReference>
<dbReference type="InterPro" id="IPR036388">
    <property type="entry name" value="WH-like_DNA-bd_sf"/>
</dbReference>
<accession>A0A9X3HAS6</accession>
<evidence type="ECO:0000256" key="4">
    <source>
        <dbReference type="ARBA" id="ARBA00023027"/>
    </source>
</evidence>
<dbReference type="AlphaFoldDB" id="A0A9X3HAS6"/>
<proteinExistence type="inferred from homology"/>
<dbReference type="InterPro" id="IPR022876">
    <property type="entry name" value="Tscrpt_rep_Rex"/>
</dbReference>
<evidence type="ECO:0000259" key="8">
    <source>
        <dbReference type="SMART" id="SM00881"/>
    </source>
</evidence>
<dbReference type="SUPFAM" id="SSF51735">
    <property type="entry name" value="NAD(P)-binding Rossmann-fold domains"/>
    <property type="match status" value="1"/>
</dbReference>
<dbReference type="NCBIfam" id="NF003994">
    <property type="entry name" value="PRK05472.2-3"/>
    <property type="match status" value="1"/>
</dbReference>
<reference evidence="9" key="1">
    <citation type="submission" date="2022-07" db="EMBL/GenBank/DDBJ databases">
        <title>Parvimonas micra travels from the subgingival sulcus of the human oral cavity to the colorectal adenocarcinoma.</title>
        <authorList>
            <person name="Conde-Perez K."/>
            <person name="Buetas E."/>
            <person name="Aja-Macaya P."/>
            <person name="Martin-De Arribas E."/>
            <person name="Iglesias-Corras I."/>
            <person name="Trigo-Tasende N."/>
            <person name="Nasser-Ali M."/>
            <person name="Estevez L.S."/>
            <person name="Rumbo-Feal S."/>
            <person name="Otero-Alen B."/>
            <person name="Noguera J.F."/>
            <person name="Concha A."/>
            <person name="Pardinas-Lopez S."/>
            <person name="Carda-Dieguez M."/>
            <person name="Gomez-Randulfe I."/>
            <person name="Martinez-Lago N."/>
            <person name="Ladra S."/>
            <person name="Aparicio L.A."/>
            <person name="Bou G."/>
            <person name="Mira A."/>
            <person name="Vallejo J.A."/>
            <person name="Poza M."/>
        </authorList>
    </citation>
    <scope>NUCLEOTIDE SEQUENCE</scope>
    <source>
        <strain evidence="9">PM79KC-AC-4</strain>
    </source>
</reference>
<comment type="function">
    <text evidence="7">Modulates transcription in response to changes in cellular NADH/NAD(+) redox state.</text>
</comment>
<feature type="DNA-binding region" description="H-T-H motif" evidence="7">
    <location>
        <begin position="16"/>
        <end position="55"/>
    </location>
</feature>
<evidence type="ECO:0000313" key="10">
    <source>
        <dbReference type="Proteomes" id="UP001141458"/>
    </source>
</evidence>
<dbReference type="PANTHER" id="PTHR35786:SF1">
    <property type="entry name" value="REDOX-SENSING TRANSCRIPTIONAL REPRESSOR REX 1"/>
    <property type="match status" value="1"/>
</dbReference>
<dbReference type="InterPro" id="IPR009718">
    <property type="entry name" value="Rex_DNA-bd_C_dom"/>
</dbReference>
<dbReference type="SUPFAM" id="SSF46785">
    <property type="entry name" value="Winged helix' DNA-binding domain"/>
    <property type="match status" value="1"/>
</dbReference>
<dbReference type="NCBIfam" id="NF003995">
    <property type="entry name" value="PRK05472.2-4"/>
    <property type="match status" value="1"/>
</dbReference>
<evidence type="ECO:0000256" key="3">
    <source>
        <dbReference type="ARBA" id="ARBA00023015"/>
    </source>
</evidence>
<dbReference type="GO" id="GO:0003677">
    <property type="term" value="F:DNA binding"/>
    <property type="evidence" value="ECO:0007669"/>
    <property type="project" value="UniProtKB-UniRule"/>
</dbReference>
<evidence type="ECO:0000256" key="1">
    <source>
        <dbReference type="ARBA" id="ARBA00022490"/>
    </source>
</evidence>
<dbReference type="NCBIfam" id="NF003996">
    <property type="entry name" value="PRK05472.2-5"/>
    <property type="match status" value="1"/>
</dbReference>
<organism evidence="9 10">
    <name type="scientific">Parvimonas micra</name>
    <dbReference type="NCBI Taxonomy" id="33033"/>
    <lineage>
        <taxon>Bacteria</taxon>
        <taxon>Bacillati</taxon>
        <taxon>Bacillota</taxon>
        <taxon>Tissierellia</taxon>
        <taxon>Tissierellales</taxon>
        <taxon>Peptoniphilaceae</taxon>
        <taxon>Parvimonas</taxon>
    </lineage>
</organism>
<dbReference type="InterPro" id="IPR036291">
    <property type="entry name" value="NAD(P)-bd_dom_sf"/>
</dbReference>
<comment type="similarity">
    <text evidence="7">Belongs to the transcriptional regulatory Rex family.</text>
</comment>
<dbReference type="NCBIfam" id="NF003993">
    <property type="entry name" value="PRK05472.2-2"/>
    <property type="match status" value="1"/>
</dbReference>
<feature type="binding site" evidence="7">
    <location>
        <begin position="90"/>
        <end position="95"/>
    </location>
    <ligand>
        <name>NAD(+)</name>
        <dbReference type="ChEBI" id="CHEBI:57540"/>
    </ligand>
</feature>
<dbReference type="InterPro" id="IPR003781">
    <property type="entry name" value="CoA-bd"/>
</dbReference>
<evidence type="ECO:0000256" key="2">
    <source>
        <dbReference type="ARBA" id="ARBA00022491"/>
    </source>
</evidence>
<gene>
    <name evidence="7" type="primary">rex</name>
    <name evidence="9" type="ORF">NND69_00985</name>
</gene>